<dbReference type="AlphaFoldDB" id="A0AAY4C9N5"/>
<dbReference type="Pfam" id="PF21516">
    <property type="entry name" value="YqeH-like_C"/>
    <property type="match status" value="1"/>
</dbReference>
<dbReference type="InterPro" id="IPR006073">
    <property type="entry name" value="GTP-bd"/>
</dbReference>
<sequence length="715" mass="80086">MNRLLQLPLWHFAPCGCSRRLPLAVWRFTPVAPVKRLCPTSGRHASEVTWALQNRTFRGSPGSEEREPAYSQIEPGKEEEFVFLDHYAPEAKELPERLRFNQAIQENEAENSSRRPQAEKHRVTLQHQLRVLEGMAARSAMESAVDFHDVGFPTEHVVKSEKKKHKRPHKVFGTPDAEVPVSDVCCSGCGALMHCTVPDLPGYLPSEKYKSLLEEDRLKASTCQRCFLITHHQKALDITMSKEEYRDIVRQVKSQKALVLLIVDLLDMPDSVVPDLPELVGRNKHVVVLGNKVDLLPGDGANYLQRVRRQLVQHCAEAGITGTDPKDVHLISAKTGYGVEHLISTLQSSWRYKGDVYLVGTTNSGKSTLFNTLLESDYCKSRAADAIHKATISPWPGTTLNLLKFPIINPTPYRMLRRMERLKHAEEELSPEELKRIRHLSKQGYLVGSVGRTFRTKTAGRNLVEFDPGSLSIGEDLEEDHSRKWAKEPTPEVELTHNELKDARWFYDTPGIMKEKDILSLLTESEVKMVLPTLAITPRTFILQPGMVLFLGALARFDYLEGSHSCWFSVLASSRVPVHITSLEKANAIYEKHAGDILLGVPAGGVERMKDFPPLLPQDFNLIGQGQNTAICDIKLSSAGWVSVTAMEGDHVHVRGHAPEAAGMCVRAPPLLPHIATVRGERVRKSPVYTPKKPQALVNAKLSEQTANKLKVKRK</sequence>
<evidence type="ECO:0000259" key="2">
    <source>
        <dbReference type="Pfam" id="PF21516"/>
    </source>
</evidence>
<dbReference type="Proteomes" id="UP000694580">
    <property type="component" value="Chromosome 18"/>
</dbReference>
<dbReference type="InterPro" id="IPR052807">
    <property type="entry name" value="Mito_transl_resp_regulator"/>
</dbReference>
<accession>A0AAY4C9N5</accession>
<reference evidence="3 4" key="1">
    <citation type="submission" date="2020-06" db="EMBL/GenBank/DDBJ databases">
        <authorList>
            <consortium name="Wellcome Sanger Institute Data Sharing"/>
        </authorList>
    </citation>
    <scope>NUCLEOTIDE SEQUENCE [LARGE SCALE GENOMIC DNA]</scope>
</reference>
<evidence type="ECO:0000313" key="3">
    <source>
        <dbReference type="Ensembl" id="ENSDCDP00010029783.1"/>
    </source>
</evidence>
<proteinExistence type="predicted"/>
<dbReference type="PANTHER" id="PTHR46406">
    <property type="entry name" value="NITRIC OXIDE-ASSOCIATED PROTEIN 1"/>
    <property type="match status" value="1"/>
</dbReference>
<reference evidence="3" key="3">
    <citation type="submission" date="2025-09" db="UniProtKB">
        <authorList>
            <consortium name="Ensembl"/>
        </authorList>
    </citation>
    <scope>IDENTIFICATION</scope>
</reference>
<protein>
    <recommendedName>
        <fullName evidence="5">Nitric oxide associated 1</fullName>
    </recommendedName>
</protein>
<gene>
    <name evidence="3" type="primary">NOA1</name>
</gene>
<dbReference type="SUPFAM" id="SSF52540">
    <property type="entry name" value="P-loop containing nucleoside triphosphate hydrolases"/>
    <property type="match status" value="1"/>
</dbReference>
<keyword evidence="4" id="KW-1185">Reference proteome</keyword>
<dbReference type="InterPro" id="IPR027417">
    <property type="entry name" value="P-loop_NTPase"/>
</dbReference>
<dbReference type="Gene3D" id="3.40.50.300">
    <property type="entry name" value="P-loop containing nucleotide triphosphate hydrolases"/>
    <property type="match status" value="1"/>
</dbReference>
<dbReference type="RefSeq" id="XP_028816652.1">
    <property type="nucleotide sequence ID" value="XM_028960819.1"/>
</dbReference>
<dbReference type="GeneID" id="114768496"/>
<dbReference type="GO" id="GO:0005525">
    <property type="term" value="F:GTP binding"/>
    <property type="evidence" value="ECO:0007669"/>
    <property type="project" value="InterPro"/>
</dbReference>
<dbReference type="InterPro" id="IPR048422">
    <property type="entry name" value="NOA1/YqeH-like_C"/>
</dbReference>
<evidence type="ECO:0008006" key="5">
    <source>
        <dbReference type="Google" id="ProtNLM"/>
    </source>
</evidence>
<organism evidence="3 4">
    <name type="scientific">Denticeps clupeoides</name>
    <name type="common">denticle herring</name>
    <dbReference type="NCBI Taxonomy" id="299321"/>
    <lineage>
        <taxon>Eukaryota</taxon>
        <taxon>Metazoa</taxon>
        <taxon>Chordata</taxon>
        <taxon>Craniata</taxon>
        <taxon>Vertebrata</taxon>
        <taxon>Euteleostomi</taxon>
        <taxon>Actinopterygii</taxon>
        <taxon>Neopterygii</taxon>
        <taxon>Teleostei</taxon>
        <taxon>Clupei</taxon>
        <taxon>Clupeiformes</taxon>
        <taxon>Denticipitoidei</taxon>
        <taxon>Denticipitidae</taxon>
        <taxon>Denticeps</taxon>
    </lineage>
</organism>
<evidence type="ECO:0000313" key="4">
    <source>
        <dbReference type="Proteomes" id="UP000694580"/>
    </source>
</evidence>
<feature type="domain" description="G" evidence="1">
    <location>
        <begin position="356"/>
        <end position="407"/>
    </location>
</feature>
<reference evidence="3" key="2">
    <citation type="submission" date="2025-08" db="UniProtKB">
        <authorList>
            <consortium name="Ensembl"/>
        </authorList>
    </citation>
    <scope>IDENTIFICATION</scope>
</reference>
<dbReference type="GeneTree" id="ENSGT00390000001695"/>
<evidence type="ECO:0000259" key="1">
    <source>
        <dbReference type="Pfam" id="PF01926"/>
    </source>
</evidence>
<dbReference type="Ensembl" id="ENSDCDT00010036945.1">
    <property type="protein sequence ID" value="ENSDCDP00010029783.1"/>
    <property type="gene ID" value="ENSDCDG00010019045.1"/>
</dbReference>
<name>A0AAY4C9N5_9TELE</name>
<dbReference type="Pfam" id="PF01926">
    <property type="entry name" value="MMR_HSR1"/>
    <property type="match status" value="1"/>
</dbReference>
<feature type="domain" description="NOA1/YqeH-like C-terminal" evidence="2">
    <location>
        <begin position="568"/>
        <end position="667"/>
    </location>
</feature>
<dbReference type="PANTHER" id="PTHR46406:SF1">
    <property type="entry name" value="NITRIC OXIDE-ASSOCIATED PROTEIN 1"/>
    <property type="match status" value="1"/>
</dbReference>
<dbReference type="CDD" id="cd01855">
    <property type="entry name" value="YqeH"/>
    <property type="match status" value="1"/>
</dbReference>